<feature type="transmembrane region" description="Helical" evidence="7">
    <location>
        <begin position="64"/>
        <end position="82"/>
    </location>
</feature>
<dbReference type="Proteomes" id="UP000199013">
    <property type="component" value="Unassembled WGS sequence"/>
</dbReference>
<feature type="transmembrane region" description="Helical" evidence="7">
    <location>
        <begin position="133"/>
        <end position="154"/>
    </location>
</feature>
<reference evidence="9" key="1">
    <citation type="submission" date="2016-02" db="EMBL/GenBank/DDBJ databases">
        <authorList>
            <person name="Wibberg D."/>
        </authorList>
    </citation>
    <scope>NUCLEOTIDE SEQUENCE [LARGE SCALE GENOMIC DNA]</scope>
</reference>
<evidence type="ECO:0000256" key="3">
    <source>
        <dbReference type="ARBA" id="ARBA00022960"/>
    </source>
</evidence>
<dbReference type="GO" id="GO:0005886">
    <property type="term" value="C:plasma membrane"/>
    <property type="evidence" value="ECO:0007669"/>
    <property type="project" value="TreeGrafter"/>
</dbReference>
<dbReference type="GO" id="GO:0051301">
    <property type="term" value="P:cell division"/>
    <property type="evidence" value="ECO:0007669"/>
    <property type="project" value="InterPro"/>
</dbReference>
<organism evidence="8 9">
    <name type="scientific">Candidatus Protofrankia californiensis</name>
    <dbReference type="NCBI Taxonomy" id="1839754"/>
    <lineage>
        <taxon>Bacteria</taxon>
        <taxon>Bacillati</taxon>
        <taxon>Actinomycetota</taxon>
        <taxon>Actinomycetes</taxon>
        <taxon>Frankiales</taxon>
        <taxon>Frankiaceae</taxon>
        <taxon>Protofrankia</taxon>
    </lineage>
</organism>
<dbReference type="Pfam" id="PF01098">
    <property type="entry name" value="FTSW_RODA_SPOVE"/>
    <property type="match status" value="1"/>
</dbReference>
<feature type="transmembrane region" description="Helical" evidence="7">
    <location>
        <begin position="439"/>
        <end position="458"/>
    </location>
</feature>
<accession>A0A1C3NT91</accession>
<feature type="transmembrane region" description="Helical" evidence="7">
    <location>
        <begin position="288"/>
        <end position="306"/>
    </location>
</feature>
<evidence type="ECO:0000256" key="6">
    <source>
        <dbReference type="SAM" id="MobiDB-lite"/>
    </source>
</evidence>
<comment type="subcellular location">
    <subcellularLocation>
        <location evidence="1">Membrane</location>
        <topology evidence="1">Multi-pass membrane protein</topology>
    </subcellularLocation>
</comment>
<evidence type="ECO:0000256" key="1">
    <source>
        <dbReference type="ARBA" id="ARBA00004141"/>
    </source>
</evidence>
<feature type="transmembrane region" description="Helical" evidence="7">
    <location>
        <begin position="94"/>
        <end position="113"/>
    </location>
</feature>
<dbReference type="InterPro" id="IPR001182">
    <property type="entry name" value="FtsW/RodA"/>
</dbReference>
<feature type="region of interest" description="Disordered" evidence="6">
    <location>
        <begin position="471"/>
        <end position="493"/>
    </location>
</feature>
<evidence type="ECO:0000313" key="8">
    <source>
        <dbReference type="EMBL" id="SBW17421.1"/>
    </source>
</evidence>
<dbReference type="GO" id="GO:0008360">
    <property type="term" value="P:regulation of cell shape"/>
    <property type="evidence" value="ECO:0007669"/>
    <property type="project" value="UniProtKB-KW"/>
</dbReference>
<feature type="transmembrane region" description="Helical" evidence="7">
    <location>
        <begin position="199"/>
        <end position="220"/>
    </location>
</feature>
<gene>
    <name evidence="8" type="ORF">FDG2_0211</name>
</gene>
<dbReference type="PANTHER" id="PTHR30474">
    <property type="entry name" value="CELL CYCLE PROTEIN"/>
    <property type="match status" value="1"/>
</dbReference>
<keyword evidence="5 7" id="KW-0472">Membrane</keyword>
<proteinExistence type="predicted"/>
<dbReference type="GO" id="GO:0015648">
    <property type="term" value="F:lipid-linked peptidoglycan transporter activity"/>
    <property type="evidence" value="ECO:0007669"/>
    <property type="project" value="TreeGrafter"/>
</dbReference>
<keyword evidence="9" id="KW-1185">Reference proteome</keyword>
<feature type="transmembrane region" description="Helical" evidence="7">
    <location>
        <begin position="166"/>
        <end position="187"/>
    </location>
</feature>
<keyword evidence="2 7" id="KW-0812">Transmembrane</keyword>
<name>A0A1C3NT91_9ACTN</name>
<evidence type="ECO:0000256" key="4">
    <source>
        <dbReference type="ARBA" id="ARBA00022989"/>
    </source>
</evidence>
<feature type="transmembrane region" description="Helical" evidence="7">
    <location>
        <begin position="373"/>
        <end position="394"/>
    </location>
</feature>
<feature type="transmembrane region" description="Helical" evidence="7">
    <location>
        <begin position="264"/>
        <end position="281"/>
    </location>
</feature>
<evidence type="ECO:0000313" key="9">
    <source>
        <dbReference type="Proteomes" id="UP000199013"/>
    </source>
</evidence>
<evidence type="ECO:0000256" key="5">
    <source>
        <dbReference type="ARBA" id="ARBA00023136"/>
    </source>
</evidence>
<protein>
    <submittedName>
        <fullName evidence="8">Cell cycle protein</fullName>
    </submittedName>
</protein>
<dbReference type="AlphaFoldDB" id="A0A1C3NT91"/>
<sequence>MTVLPPLRGKAVDLTGTFARFPVPAGVDLPPYRRRELSLLLFAGLLATAALAAVVLAIDGNITLSVFAYGLGFSALWGMAHLAVRRFAPAADPILLPLVAALNGLGLVMIYRLDLAKINAAEKAGKKIPPGVAPLQMVWTLLALVVFVLVLAIIRDHKELSRYAYTAGLIGLVFLLLPAMPLVGATINGARLWLRVGPFTFQPSEISKIILMIFFAGYLVNKREVLSVVSRSFLGMHFPRARDLGPVLVAWLASLGVLVVEKDLGSSLLFFGMFLVILYVATERASWVVIGLGLFSLGAVISYQLFGHVQVRVDGWLHAFDGDNPTSTSFQLVQGLFGFAAGGITGTGLGQGSPQRVPFANTDFIVASIGEELGLAGIMAILVIYGLVVMRGLRTALGARDPFGKMLAAGLAASLALQVFVQVGGVMRLIPLTGLTLPFISYGGSSIVSNAAIIALLLRISDSYRRPDPATPAAPLFDPNAVADSPTQVVRTT</sequence>
<keyword evidence="3" id="KW-0133">Cell shape</keyword>
<feature type="transmembrane region" description="Helical" evidence="7">
    <location>
        <begin position="39"/>
        <end position="58"/>
    </location>
</feature>
<feature type="transmembrane region" description="Helical" evidence="7">
    <location>
        <begin position="406"/>
        <end position="427"/>
    </location>
</feature>
<dbReference type="PANTHER" id="PTHR30474:SF3">
    <property type="entry name" value="PEPTIDOGLYCAN GLYCOSYLTRANSFERASE RODA"/>
    <property type="match status" value="1"/>
</dbReference>
<keyword evidence="4 7" id="KW-1133">Transmembrane helix</keyword>
<dbReference type="GO" id="GO:0032153">
    <property type="term" value="C:cell division site"/>
    <property type="evidence" value="ECO:0007669"/>
    <property type="project" value="TreeGrafter"/>
</dbReference>
<evidence type="ECO:0000256" key="2">
    <source>
        <dbReference type="ARBA" id="ARBA00022692"/>
    </source>
</evidence>
<evidence type="ECO:0000256" key="7">
    <source>
        <dbReference type="SAM" id="Phobius"/>
    </source>
</evidence>
<dbReference type="EMBL" id="FLUV01000085">
    <property type="protein sequence ID" value="SBW17421.1"/>
    <property type="molecule type" value="Genomic_DNA"/>
</dbReference>